<sequence>MIVWWLVAGVVLLAGGILLARSTVRVPAGHVGVVYRRLGRGRSAAGARAGTLPAGRRYLLPWPIYEVEVVRRVHVPPGTVGVVLAEQGRPAPATGVLARHVECDLFQDEAAFLANGGQLGRQPAVLPGGAWYATNPEFFTVITIDTVESGRSGLRPDELREVVVPVGYAGVVVVHEGAEPGTAEDSLGPVVPGHASFQSPDAFLNAGGQRGVQAEYLPVGSYRINPWFARVALIPTRVLLLEWASGSGAAPDDVRLDPIRVNVEGHWMRCAVTQIVRITAEAAPRIVRRFGGGEPDGGYADVVRRFVVRVLDPAIRHHLHTAAAAYTAADFLAEQDKIRLELEARLRPLLAAWGVEAMQTVLGEIETEQEELDETRRAVAIEAFRGRLLQEQLINAESESDLAMIQLRAERERITMSLHSDIELLGRDNVALTRMLEQLSKMAVPQVIAFGDADELARYLPRSLAQDLVKRLADATAAVSASALPSISEIPRGLGEDATPPERMGAALARELRAVRDARAQDEPSEQVIAIYLGEEEPAAAVLTAVEELVEAAGWSISEWSQEILGSWFKLLRAKAKDVAASDLAHDIAGDLRRAAELRALHVTQAQVDDTQASAAARLIQALEHTPRAALVVGSLLVVKVDDSLTVRTLSHRHLAHLERNPHLIADPASILLALRDVAADGERPPIDPPQ</sequence>
<organism evidence="2 3">
    <name type="scientific">Sphaerisporangium dianthi</name>
    <dbReference type="NCBI Taxonomy" id="1436120"/>
    <lineage>
        <taxon>Bacteria</taxon>
        <taxon>Bacillati</taxon>
        <taxon>Actinomycetota</taxon>
        <taxon>Actinomycetes</taxon>
        <taxon>Streptosporangiales</taxon>
        <taxon>Streptosporangiaceae</taxon>
        <taxon>Sphaerisporangium</taxon>
    </lineage>
</organism>
<dbReference type="EMBL" id="JBHSFP010000018">
    <property type="protein sequence ID" value="MFC4533933.1"/>
    <property type="molecule type" value="Genomic_DNA"/>
</dbReference>
<protein>
    <submittedName>
        <fullName evidence="2">SPFH domain-containing protein</fullName>
    </submittedName>
</protein>
<dbReference type="InterPro" id="IPR001107">
    <property type="entry name" value="Band_7"/>
</dbReference>
<dbReference type="RefSeq" id="WP_380843849.1">
    <property type="nucleotide sequence ID" value="NZ_JBHSFP010000018.1"/>
</dbReference>
<feature type="domain" description="Band 7" evidence="1">
    <location>
        <begin position="163"/>
        <end position="397"/>
    </location>
</feature>
<evidence type="ECO:0000313" key="3">
    <source>
        <dbReference type="Proteomes" id="UP001596004"/>
    </source>
</evidence>
<name>A0ABV9CNN6_9ACTN</name>
<evidence type="ECO:0000259" key="1">
    <source>
        <dbReference type="Pfam" id="PF01145"/>
    </source>
</evidence>
<proteinExistence type="predicted"/>
<keyword evidence="3" id="KW-1185">Reference proteome</keyword>
<reference evidence="3" key="1">
    <citation type="journal article" date="2019" name="Int. J. Syst. Evol. Microbiol.">
        <title>The Global Catalogue of Microorganisms (GCM) 10K type strain sequencing project: providing services to taxonomists for standard genome sequencing and annotation.</title>
        <authorList>
            <consortium name="The Broad Institute Genomics Platform"/>
            <consortium name="The Broad Institute Genome Sequencing Center for Infectious Disease"/>
            <person name="Wu L."/>
            <person name="Ma J."/>
        </authorList>
    </citation>
    <scope>NUCLEOTIDE SEQUENCE [LARGE SCALE GENOMIC DNA]</scope>
    <source>
        <strain evidence="3">CGMCC 4.7132</strain>
    </source>
</reference>
<comment type="caution">
    <text evidence="2">The sequence shown here is derived from an EMBL/GenBank/DDBJ whole genome shotgun (WGS) entry which is preliminary data.</text>
</comment>
<accession>A0ABV9CNN6</accession>
<gene>
    <name evidence="2" type="ORF">ACFO60_24485</name>
</gene>
<dbReference type="Pfam" id="PF01145">
    <property type="entry name" value="Band_7"/>
    <property type="match status" value="1"/>
</dbReference>
<dbReference type="Proteomes" id="UP001596004">
    <property type="component" value="Unassembled WGS sequence"/>
</dbReference>
<evidence type="ECO:0000313" key="2">
    <source>
        <dbReference type="EMBL" id="MFC4533933.1"/>
    </source>
</evidence>